<dbReference type="EMBL" id="LAZR01005500">
    <property type="protein sequence ID" value="KKM99401.1"/>
    <property type="molecule type" value="Genomic_DNA"/>
</dbReference>
<sequence length="111" mass="12609">MTKKQEKRYVEIKKGKRDKNFGIENLDSEKKSFNERAFDLLIGGKLTNDGLMQMCLAEGVKYSTVRTLLNTMLKDRGEKKTLKDFYRRGSIQSVNSIKKGDISGLVPTISS</sequence>
<dbReference type="AlphaFoldDB" id="A0A0F9MJK1"/>
<gene>
    <name evidence="1" type="ORF">LCGC14_1148330</name>
</gene>
<reference evidence="1" key="1">
    <citation type="journal article" date="2015" name="Nature">
        <title>Complex archaea that bridge the gap between prokaryotes and eukaryotes.</title>
        <authorList>
            <person name="Spang A."/>
            <person name="Saw J.H."/>
            <person name="Jorgensen S.L."/>
            <person name="Zaremba-Niedzwiedzka K."/>
            <person name="Martijn J."/>
            <person name="Lind A.E."/>
            <person name="van Eijk R."/>
            <person name="Schleper C."/>
            <person name="Guy L."/>
            <person name="Ettema T.J."/>
        </authorList>
    </citation>
    <scope>NUCLEOTIDE SEQUENCE</scope>
</reference>
<evidence type="ECO:0000313" key="1">
    <source>
        <dbReference type="EMBL" id="KKM99401.1"/>
    </source>
</evidence>
<comment type="caution">
    <text evidence="1">The sequence shown here is derived from an EMBL/GenBank/DDBJ whole genome shotgun (WGS) entry which is preliminary data.</text>
</comment>
<protein>
    <submittedName>
        <fullName evidence="1">Uncharacterized protein</fullName>
    </submittedName>
</protein>
<proteinExistence type="predicted"/>
<accession>A0A0F9MJK1</accession>
<name>A0A0F9MJK1_9ZZZZ</name>
<organism evidence="1">
    <name type="scientific">marine sediment metagenome</name>
    <dbReference type="NCBI Taxonomy" id="412755"/>
    <lineage>
        <taxon>unclassified sequences</taxon>
        <taxon>metagenomes</taxon>
        <taxon>ecological metagenomes</taxon>
    </lineage>
</organism>